<evidence type="ECO:0000313" key="16">
    <source>
        <dbReference type="EMBL" id="ADU91034.1"/>
    </source>
</evidence>
<dbReference type="InterPro" id="IPR027417">
    <property type="entry name" value="P-loop_NTPase"/>
</dbReference>
<keyword evidence="9" id="KW-0413">Isomerase</keyword>
<evidence type="ECO:0000256" key="10">
    <source>
        <dbReference type="ARBA" id="ARBA00044932"/>
    </source>
</evidence>
<evidence type="ECO:0000256" key="7">
    <source>
        <dbReference type="ARBA" id="ARBA00022840"/>
    </source>
</evidence>
<dbReference type="SUPFAM" id="SSF52540">
    <property type="entry name" value="P-loop containing nucleoside triphosphate hydrolases"/>
    <property type="match status" value="1"/>
</dbReference>
<evidence type="ECO:0000256" key="6">
    <source>
        <dbReference type="ARBA" id="ARBA00022806"/>
    </source>
</evidence>
<dbReference type="PANTHER" id="PTHR30153">
    <property type="entry name" value="REPLICATIVE DNA HELICASE DNAB"/>
    <property type="match status" value="1"/>
</dbReference>
<dbReference type="InterPro" id="IPR007694">
    <property type="entry name" value="DNA_helicase_DnaB-like_C"/>
</dbReference>
<evidence type="ECO:0000256" key="1">
    <source>
        <dbReference type="ARBA" id="ARBA00008428"/>
    </source>
</evidence>
<evidence type="ECO:0000259" key="15">
    <source>
        <dbReference type="PROSITE" id="PS51199"/>
    </source>
</evidence>
<dbReference type="SMART" id="SM00382">
    <property type="entry name" value="AAA"/>
    <property type="match status" value="1"/>
</dbReference>
<dbReference type="GO" id="GO:1990077">
    <property type="term" value="C:primosome complex"/>
    <property type="evidence" value="ECO:0007669"/>
    <property type="project" value="UniProtKB-UniRule"/>
</dbReference>
<dbReference type="GO" id="GO:0005829">
    <property type="term" value="C:cytosol"/>
    <property type="evidence" value="ECO:0007669"/>
    <property type="project" value="TreeGrafter"/>
</dbReference>
<dbReference type="GO" id="GO:0016887">
    <property type="term" value="F:ATP hydrolysis activity"/>
    <property type="evidence" value="ECO:0007669"/>
    <property type="project" value="RHEA"/>
</dbReference>
<dbReference type="InterPro" id="IPR007692">
    <property type="entry name" value="DNA_helicase_DnaB"/>
</dbReference>
<feature type="region of interest" description="Disordered" evidence="14">
    <location>
        <begin position="1"/>
        <end position="29"/>
    </location>
</feature>
<dbReference type="NCBIfam" id="NF004384">
    <property type="entry name" value="PRK05748.1"/>
    <property type="match status" value="1"/>
</dbReference>
<dbReference type="GO" id="GO:0003677">
    <property type="term" value="F:DNA binding"/>
    <property type="evidence" value="ECO:0007669"/>
    <property type="project" value="UniProtKB-UniRule"/>
</dbReference>
<keyword evidence="8 13" id="KW-0238">DNA-binding</keyword>
<dbReference type="FunFam" id="3.40.50.300:FF:000076">
    <property type="entry name" value="Replicative DNA helicase"/>
    <property type="match status" value="1"/>
</dbReference>
<reference evidence="16 17" key="1">
    <citation type="journal article" date="2011" name="J. Bacteriol.">
        <title>Genome sequence of Taylorella equigenitalis MCE9, the causative agent of contagious equine metritis.</title>
        <authorList>
            <person name="Hebert L."/>
            <person name="Moumen B."/>
            <person name="Duquesne F."/>
            <person name="Breuil M.F."/>
            <person name="Laugier C."/>
            <person name="Batto J.M."/>
            <person name="Renault P."/>
            <person name="Petry S."/>
        </authorList>
    </citation>
    <scope>NUCLEOTIDE SEQUENCE [LARGE SCALE GENOMIC DNA]</scope>
    <source>
        <strain evidence="16 17">MCE9</strain>
    </source>
</reference>
<keyword evidence="3 13" id="KW-0235">DNA replication</keyword>
<keyword evidence="6 13" id="KW-0347">Helicase</keyword>
<evidence type="ECO:0000256" key="4">
    <source>
        <dbReference type="ARBA" id="ARBA00022741"/>
    </source>
</evidence>
<dbReference type="InterPro" id="IPR003593">
    <property type="entry name" value="AAA+_ATPase"/>
</dbReference>
<gene>
    <name evidence="16" type="ordered locus">TEQUI_0078</name>
</gene>
<evidence type="ECO:0000256" key="2">
    <source>
        <dbReference type="ARBA" id="ARBA00022515"/>
    </source>
</evidence>
<evidence type="ECO:0000256" key="14">
    <source>
        <dbReference type="SAM" id="MobiDB-lite"/>
    </source>
</evidence>
<dbReference type="FunFam" id="1.10.860.10:FF:000001">
    <property type="entry name" value="Replicative DNA helicase"/>
    <property type="match status" value="1"/>
</dbReference>
<proteinExistence type="inferred from homology"/>
<dbReference type="InterPro" id="IPR016136">
    <property type="entry name" value="DNA_helicase_N/primase_C"/>
</dbReference>
<dbReference type="EMBL" id="CP002456">
    <property type="protein sequence ID" value="ADU91034.1"/>
    <property type="molecule type" value="Genomic_DNA"/>
</dbReference>
<dbReference type="PROSITE" id="PS51199">
    <property type="entry name" value="SF4_HELICASE"/>
    <property type="match status" value="1"/>
</dbReference>
<comment type="similarity">
    <text evidence="1 13">Belongs to the helicase family. DnaB subfamily.</text>
</comment>
<dbReference type="GO" id="GO:0006269">
    <property type="term" value="P:DNA replication, synthesis of primer"/>
    <property type="evidence" value="ECO:0007669"/>
    <property type="project" value="UniProtKB-UniRule"/>
</dbReference>
<evidence type="ECO:0000256" key="3">
    <source>
        <dbReference type="ARBA" id="ARBA00022705"/>
    </source>
</evidence>
<comment type="catalytic activity">
    <reaction evidence="11 13">
        <text>ATP + H2O = ADP + phosphate + H(+)</text>
        <dbReference type="Rhea" id="RHEA:13065"/>
        <dbReference type="ChEBI" id="CHEBI:15377"/>
        <dbReference type="ChEBI" id="CHEBI:15378"/>
        <dbReference type="ChEBI" id="CHEBI:30616"/>
        <dbReference type="ChEBI" id="CHEBI:43474"/>
        <dbReference type="ChEBI" id="CHEBI:456216"/>
        <dbReference type="EC" id="5.6.2.3"/>
    </reaction>
</comment>
<evidence type="ECO:0000256" key="12">
    <source>
        <dbReference type="NCBIfam" id="TIGR00665"/>
    </source>
</evidence>
<evidence type="ECO:0000256" key="8">
    <source>
        <dbReference type="ARBA" id="ARBA00023125"/>
    </source>
</evidence>
<dbReference type="AlphaFoldDB" id="A0A654KF38"/>
<dbReference type="InterPro" id="IPR036185">
    <property type="entry name" value="DNA_heli_DnaB-like_N_sf"/>
</dbReference>
<keyword evidence="7 13" id="KW-0067">ATP-binding</keyword>
<dbReference type="KEGG" id="teq:TEQUI_0078"/>
<name>A0A654KF38_TAYEM</name>
<keyword evidence="2 13" id="KW-0639">Primosome</keyword>
<keyword evidence="5 13" id="KW-0378">Hydrolase</keyword>
<dbReference type="NCBIfam" id="TIGR00665">
    <property type="entry name" value="DnaB"/>
    <property type="match status" value="1"/>
</dbReference>
<dbReference type="Gene3D" id="1.10.860.10">
    <property type="entry name" value="DNAb Helicase, Chain A"/>
    <property type="match status" value="1"/>
</dbReference>
<keyword evidence="4 13" id="KW-0547">Nucleotide-binding</keyword>
<feature type="domain" description="SF4 helicase" evidence="15">
    <location>
        <begin position="199"/>
        <end position="466"/>
    </location>
</feature>
<dbReference type="Pfam" id="PF03796">
    <property type="entry name" value="DnaB_C"/>
    <property type="match status" value="1"/>
</dbReference>
<dbReference type="GO" id="GO:0005524">
    <property type="term" value="F:ATP binding"/>
    <property type="evidence" value="ECO:0007669"/>
    <property type="project" value="UniProtKB-UniRule"/>
</dbReference>
<dbReference type="Pfam" id="PF00772">
    <property type="entry name" value="DnaB"/>
    <property type="match status" value="1"/>
</dbReference>
<evidence type="ECO:0000256" key="11">
    <source>
        <dbReference type="ARBA" id="ARBA00048954"/>
    </source>
</evidence>
<dbReference type="Gene3D" id="3.40.50.300">
    <property type="entry name" value="P-loop containing nucleotide triphosphate hydrolases"/>
    <property type="match status" value="1"/>
</dbReference>
<dbReference type="Proteomes" id="UP000007472">
    <property type="component" value="Chromosome"/>
</dbReference>
<sequence length="471" mass="52471">MSSEFSAPTESEITSISENPKTKLPPQSEEAEQSLLGALLLSNDTFDLVSTIVTEDDFYFSNHKIIWEHIRKLRSLDRSVDVITVYTALKNSGKDEEVGGLEYIQNLSFNTPSSSNAVRYAEIVREKSILRNLIEASESTIDDSYHPHGKEATEILVEAEGRILNIAQHINNKTTDFKNIDDVLCDVLEEVEVLSTRIDKSIVTGLKTGFADLDSKTTGLHPGQLIIIAGRPAMGKTSLAMNIVENVAINEKKPVAVFSMEMDSSQLVQRMLGSIARVDHLKIRTGNLRAEDWPKITDAAKKLADAKVFIDESPVLNPLDIRSRARRLLAREGSLGLIMVDYLQLMSGSTKRSDNRVAEISEISRSLKQLAREMECPIIALSQLNRSLEHRSDKRPIMSDLRESGAIEQDADTILFIYRDEVYNPDSLDKGLAELIIGKQRAGPIGTIKLAFQKDITKFENAITNPNYNTL</sequence>
<dbReference type="EC" id="5.6.2.3" evidence="12 13"/>
<evidence type="ECO:0000256" key="5">
    <source>
        <dbReference type="ARBA" id="ARBA00022801"/>
    </source>
</evidence>
<evidence type="ECO:0000256" key="9">
    <source>
        <dbReference type="ARBA" id="ARBA00023235"/>
    </source>
</evidence>
<dbReference type="CDD" id="cd00984">
    <property type="entry name" value="DnaB_C"/>
    <property type="match status" value="1"/>
</dbReference>
<dbReference type="PANTHER" id="PTHR30153:SF2">
    <property type="entry name" value="REPLICATIVE DNA HELICASE"/>
    <property type="match status" value="1"/>
</dbReference>
<feature type="compositionally biased region" description="Polar residues" evidence="14">
    <location>
        <begin position="1"/>
        <end position="19"/>
    </location>
</feature>
<accession>A0A654KF38</accession>
<protein>
    <recommendedName>
        <fullName evidence="12 13">Replicative DNA helicase</fullName>
        <ecNumber evidence="12 13">5.6.2.3</ecNumber>
    </recommendedName>
</protein>
<dbReference type="SUPFAM" id="SSF48024">
    <property type="entry name" value="N-terminal domain of DnaB helicase"/>
    <property type="match status" value="1"/>
</dbReference>
<organism evidence="16 17">
    <name type="scientific">Taylorella equigenitalis (strain MCE9)</name>
    <dbReference type="NCBI Taxonomy" id="937774"/>
    <lineage>
        <taxon>Bacteria</taxon>
        <taxon>Pseudomonadati</taxon>
        <taxon>Pseudomonadota</taxon>
        <taxon>Betaproteobacteria</taxon>
        <taxon>Burkholderiales</taxon>
        <taxon>Alcaligenaceae</taxon>
        <taxon>Taylorella</taxon>
    </lineage>
</organism>
<evidence type="ECO:0000313" key="17">
    <source>
        <dbReference type="Proteomes" id="UP000007472"/>
    </source>
</evidence>
<comment type="function">
    <text evidence="10 13">The main replicative DNA helicase, it participates in initiation and elongation during chromosome replication. Travels ahead of the DNA replisome, separating dsDNA into templates for DNA synthesis. A processive ATP-dependent 5'-3' DNA helicase it has DNA-dependent ATPase activity.</text>
</comment>
<dbReference type="GO" id="GO:0042802">
    <property type="term" value="F:identical protein binding"/>
    <property type="evidence" value="ECO:0007669"/>
    <property type="project" value="UniProtKB-ARBA"/>
</dbReference>
<evidence type="ECO:0000256" key="13">
    <source>
        <dbReference type="RuleBase" id="RU362085"/>
    </source>
</evidence>
<dbReference type="GO" id="GO:0043139">
    <property type="term" value="F:5'-3' DNA helicase activity"/>
    <property type="evidence" value="ECO:0007669"/>
    <property type="project" value="UniProtKB-EC"/>
</dbReference>
<dbReference type="InterPro" id="IPR007693">
    <property type="entry name" value="DNA_helicase_DnaB-like_N"/>
</dbReference>